<dbReference type="GO" id="GO:0008999">
    <property type="term" value="F:protein-N-terminal-alanine acetyltransferase activity"/>
    <property type="evidence" value="ECO:0007669"/>
    <property type="project" value="TreeGrafter"/>
</dbReference>
<sequence length="235" mass="25897">MVSVIRPVDGKESCTPFMSIATSTKAALTGTIGQVTVSPLPYPLRLTGTGVVLREWRWEDLDDLVALLDEPGIARWTLMPSPFDVEAGLAYLRRAQQGRIGGSRIQLAITTDGGRPLGEVLLFNVRPEAPEAELGYLIGLPYRRRGLASAALSLLSTYAFDTLALRRLLLRIDRGNTASTSVARRCGYRPAAEPPIQQDGPYGPATLDTWEYVENRSAPQDDRRKNVASRRYGRR</sequence>
<protein>
    <submittedName>
        <fullName evidence="3">RimJ/RimL family protein N-acetyltransferase</fullName>
    </submittedName>
</protein>
<dbReference type="InterPro" id="IPR000182">
    <property type="entry name" value="GNAT_dom"/>
</dbReference>
<dbReference type="Gene3D" id="3.40.630.30">
    <property type="match status" value="1"/>
</dbReference>
<dbReference type="PANTHER" id="PTHR43441:SF10">
    <property type="entry name" value="ACETYLTRANSFERASE"/>
    <property type="match status" value="1"/>
</dbReference>
<feature type="compositionally biased region" description="Basic residues" evidence="1">
    <location>
        <begin position="226"/>
        <end position="235"/>
    </location>
</feature>
<keyword evidence="4" id="KW-1185">Reference proteome</keyword>
<comment type="caution">
    <text evidence="3">The sequence shown here is derived from an EMBL/GenBank/DDBJ whole genome shotgun (WGS) entry which is preliminary data.</text>
</comment>
<evidence type="ECO:0000313" key="3">
    <source>
        <dbReference type="EMBL" id="PWK41947.1"/>
    </source>
</evidence>
<organism evidence="3 4">
    <name type="scientific">Actinoplanes xinjiangensis</name>
    <dbReference type="NCBI Taxonomy" id="512350"/>
    <lineage>
        <taxon>Bacteria</taxon>
        <taxon>Bacillati</taxon>
        <taxon>Actinomycetota</taxon>
        <taxon>Actinomycetes</taxon>
        <taxon>Micromonosporales</taxon>
        <taxon>Micromonosporaceae</taxon>
        <taxon>Actinoplanes</taxon>
    </lineage>
</organism>
<evidence type="ECO:0000259" key="2">
    <source>
        <dbReference type="PROSITE" id="PS51186"/>
    </source>
</evidence>
<dbReference type="Proteomes" id="UP000245697">
    <property type="component" value="Unassembled WGS sequence"/>
</dbReference>
<dbReference type="EMBL" id="QGGR01000015">
    <property type="protein sequence ID" value="PWK41947.1"/>
    <property type="molecule type" value="Genomic_DNA"/>
</dbReference>
<proteinExistence type="predicted"/>
<reference evidence="3 4" key="1">
    <citation type="submission" date="2018-05" db="EMBL/GenBank/DDBJ databases">
        <title>Genomic Encyclopedia of Archaeal and Bacterial Type Strains, Phase II (KMG-II): from individual species to whole genera.</title>
        <authorList>
            <person name="Goeker M."/>
        </authorList>
    </citation>
    <scope>NUCLEOTIDE SEQUENCE [LARGE SCALE GENOMIC DNA]</scope>
    <source>
        <strain evidence="3 4">DSM 45184</strain>
    </source>
</reference>
<feature type="region of interest" description="Disordered" evidence="1">
    <location>
        <begin position="213"/>
        <end position="235"/>
    </location>
</feature>
<dbReference type="GO" id="GO:0005737">
    <property type="term" value="C:cytoplasm"/>
    <property type="evidence" value="ECO:0007669"/>
    <property type="project" value="TreeGrafter"/>
</dbReference>
<dbReference type="AlphaFoldDB" id="A0A316F6G8"/>
<name>A0A316F6G8_9ACTN</name>
<dbReference type="InterPro" id="IPR016181">
    <property type="entry name" value="Acyl_CoA_acyltransferase"/>
</dbReference>
<feature type="domain" description="N-acetyltransferase" evidence="2">
    <location>
        <begin position="51"/>
        <end position="219"/>
    </location>
</feature>
<dbReference type="PROSITE" id="PS51186">
    <property type="entry name" value="GNAT"/>
    <property type="match status" value="1"/>
</dbReference>
<keyword evidence="3" id="KW-0808">Transferase</keyword>
<dbReference type="PANTHER" id="PTHR43441">
    <property type="entry name" value="RIBOSOMAL-PROTEIN-SERINE ACETYLTRANSFERASE"/>
    <property type="match status" value="1"/>
</dbReference>
<dbReference type="InterPro" id="IPR051908">
    <property type="entry name" value="Ribosomal_N-acetyltransferase"/>
</dbReference>
<dbReference type="SUPFAM" id="SSF55729">
    <property type="entry name" value="Acyl-CoA N-acyltransferases (Nat)"/>
    <property type="match status" value="1"/>
</dbReference>
<dbReference type="Pfam" id="PF13302">
    <property type="entry name" value="Acetyltransf_3"/>
    <property type="match status" value="1"/>
</dbReference>
<accession>A0A316F6G8</accession>
<evidence type="ECO:0000313" key="4">
    <source>
        <dbReference type="Proteomes" id="UP000245697"/>
    </source>
</evidence>
<dbReference type="GO" id="GO:1990189">
    <property type="term" value="F:protein N-terminal-serine acetyltransferase activity"/>
    <property type="evidence" value="ECO:0007669"/>
    <property type="project" value="TreeGrafter"/>
</dbReference>
<evidence type="ECO:0000256" key="1">
    <source>
        <dbReference type="SAM" id="MobiDB-lite"/>
    </source>
</evidence>
<gene>
    <name evidence="3" type="ORF">BC793_11531</name>
</gene>